<organism evidence="3 4">
    <name type="scientific">Athelia psychrophila</name>
    <dbReference type="NCBI Taxonomy" id="1759441"/>
    <lineage>
        <taxon>Eukaryota</taxon>
        <taxon>Fungi</taxon>
        <taxon>Dikarya</taxon>
        <taxon>Basidiomycota</taxon>
        <taxon>Agaricomycotina</taxon>
        <taxon>Agaricomycetes</taxon>
        <taxon>Agaricomycetidae</taxon>
        <taxon>Atheliales</taxon>
        <taxon>Atheliaceae</taxon>
        <taxon>Athelia</taxon>
    </lineage>
</organism>
<reference evidence="3 4" key="1">
    <citation type="journal article" date="2016" name="Mol. Biol. Evol.">
        <title>Comparative Genomics of Early-Diverging Mushroom-Forming Fungi Provides Insights into the Origins of Lignocellulose Decay Capabilities.</title>
        <authorList>
            <person name="Nagy L.G."/>
            <person name="Riley R."/>
            <person name="Tritt A."/>
            <person name="Adam C."/>
            <person name="Daum C."/>
            <person name="Floudas D."/>
            <person name="Sun H."/>
            <person name="Yadav J.S."/>
            <person name="Pangilinan J."/>
            <person name="Larsson K.H."/>
            <person name="Matsuura K."/>
            <person name="Barry K."/>
            <person name="Labutti K."/>
            <person name="Kuo R."/>
            <person name="Ohm R.A."/>
            <person name="Bhattacharya S.S."/>
            <person name="Shirouzu T."/>
            <person name="Yoshinaga Y."/>
            <person name="Martin F.M."/>
            <person name="Grigoriev I.V."/>
            <person name="Hibbett D.S."/>
        </authorList>
    </citation>
    <scope>NUCLEOTIDE SEQUENCE [LARGE SCALE GENOMIC DNA]</scope>
    <source>
        <strain evidence="3 4">CBS 109695</strain>
    </source>
</reference>
<dbReference type="InterPro" id="IPR005479">
    <property type="entry name" value="CPAse_ATP-bd"/>
</dbReference>
<dbReference type="Pfam" id="PF02786">
    <property type="entry name" value="CPSase_L_D2"/>
    <property type="match status" value="1"/>
</dbReference>
<dbReference type="PANTHER" id="PTHR45007">
    <property type="entry name" value="CARBOXYLASE, PUTATIVE (AFU_ORTHOLOGUE AFUA_5G07570)-RELATED"/>
    <property type="match status" value="1"/>
</dbReference>
<dbReference type="Gene3D" id="3.30.470.20">
    <property type="entry name" value="ATP-grasp fold, B domain"/>
    <property type="match status" value="1"/>
</dbReference>
<dbReference type="AlphaFoldDB" id="A0A166BNZ7"/>
<evidence type="ECO:0000259" key="2">
    <source>
        <dbReference type="Pfam" id="PF02786"/>
    </source>
</evidence>
<evidence type="ECO:0000256" key="1">
    <source>
        <dbReference type="SAM" id="MobiDB-lite"/>
    </source>
</evidence>
<dbReference type="EMBL" id="KV417641">
    <property type="protein sequence ID" value="KZP12838.1"/>
    <property type="molecule type" value="Genomic_DNA"/>
</dbReference>
<dbReference type="OrthoDB" id="196847at2759"/>
<dbReference type="SUPFAM" id="SSF56059">
    <property type="entry name" value="Glutathione synthetase ATP-binding domain-like"/>
    <property type="match status" value="1"/>
</dbReference>
<dbReference type="GO" id="GO:0005524">
    <property type="term" value="F:ATP binding"/>
    <property type="evidence" value="ECO:0007669"/>
    <property type="project" value="InterPro"/>
</dbReference>
<name>A0A166BNZ7_9AGAM</name>
<feature type="compositionally biased region" description="Low complexity" evidence="1">
    <location>
        <begin position="258"/>
        <end position="273"/>
    </location>
</feature>
<dbReference type="STRING" id="436010.A0A166BNZ7"/>
<feature type="domain" description="Carbamoyl phosphate synthase ATP-binding" evidence="2">
    <location>
        <begin position="7"/>
        <end position="155"/>
    </location>
</feature>
<evidence type="ECO:0000313" key="3">
    <source>
        <dbReference type="EMBL" id="KZP12838.1"/>
    </source>
</evidence>
<dbReference type="Proteomes" id="UP000076532">
    <property type="component" value="Unassembled WGS sequence"/>
</dbReference>
<accession>A0A166BNZ7</accession>
<evidence type="ECO:0000313" key="4">
    <source>
        <dbReference type="Proteomes" id="UP000076532"/>
    </source>
</evidence>
<keyword evidence="4" id="KW-1185">Reference proteome</keyword>
<feature type="region of interest" description="Disordered" evidence="1">
    <location>
        <begin position="250"/>
        <end position="273"/>
    </location>
</feature>
<protein>
    <recommendedName>
        <fullName evidence="2">Carbamoyl phosphate synthase ATP-binding domain-containing protein</fullName>
    </recommendedName>
</protein>
<proteinExistence type="predicted"/>
<dbReference type="PANTHER" id="PTHR45007:SF1">
    <property type="entry name" value="CARBOXYLASE, PUTATIVE (AFU_ORTHOLOGUE AFUA_5G07570)-RELATED"/>
    <property type="match status" value="1"/>
</dbReference>
<sequence>MFVEGGIRYPVMIDALNGGGRRGMRVISAEEGVEEAFKRFVEIRASCTYADADHFRCMGESPSCVEKALPGPGWKHIEVQIVGDGAGDVVHLWERECSVQRRFQNVVERPSPSPGNPVEYLLAPSVNMALAWRYQGVGTFEYLVNSRTGKQVFLESIVGPAFDSRSATIVVRAGDLGGGATQWGARALTETSGARAEGVIRTGTEVFKARAGGLGVQGRQDAGEVAVSSTSWSEPGLLAMLPAAICRVDLSPPGSEAPQTRRSTPWRSPPSRSTLYLLRRHLRGCIRPRGH</sequence>
<gene>
    <name evidence="3" type="ORF">FIBSPDRAFT_148493</name>
</gene>